<dbReference type="EMBL" id="CAJNNW010031939">
    <property type="protein sequence ID" value="CAE8710057.1"/>
    <property type="molecule type" value="Genomic_DNA"/>
</dbReference>
<protein>
    <submittedName>
        <fullName evidence="2">Uncharacterized protein</fullName>
    </submittedName>
</protein>
<comment type="caution">
    <text evidence="2">The sequence shown here is derived from an EMBL/GenBank/DDBJ whole genome shotgun (WGS) entry which is preliminary data.</text>
</comment>
<organism evidence="2 3">
    <name type="scientific">Polarella glacialis</name>
    <name type="common">Dinoflagellate</name>
    <dbReference type="NCBI Taxonomy" id="89957"/>
    <lineage>
        <taxon>Eukaryota</taxon>
        <taxon>Sar</taxon>
        <taxon>Alveolata</taxon>
        <taxon>Dinophyceae</taxon>
        <taxon>Suessiales</taxon>
        <taxon>Suessiaceae</taxon>
        <taxon>Polarella</taxon>
    </lineage>
</organism>
<sequence>MALAPCKQEGAATNRCKNLLGLPVSDMNEIIVMLRQGSGIRSQTESRVPCNAPDPCRSRPEESTRESLAEASSLAQPLHDWLLELDSVGFLMDYHSSLKQRHFSCPAEVAKAYAQGGRLDDRFFRDLSVRKLGHRRLFEKWCRGLVSEHLAASR</sequence>
<proteinExistence type="predicted"/>
<name>A0A813KKS8_POLGL</name>
<evidence type="ECO:0000313" key="3">
    <source>
        <dbReference type="Proteomes" id="UP000626109"/>
    </source>
</evidence>
<gene>
    <name evidence="2" type="ORF">PGLA2088_LOCUS35761</name>
</gene>
<accession>A0A813KKS8</accession>
<dbReference type="AlphaFoldDB" id="A0A813KKS8"/>
<evidence type="ECO:0000256" key="1">
    <source>
        <dbReference type="SAM" id="MobiDB-lite"/>
    </source>
</evidence>
<feature type="compositionally biased region" description="Basic and acidic residues" evidence="1">
    <location>
        <begin position="56"/>
        <end position="68"/>
    </location>
</feature>
<reference evidence="2" key="1">
    <citation type="submission" date="2021-02" db="EMBL/GenBank/DDBJ databases">
        <authorList>
            <person name="Dougan E. K."/>
            <person name="Rhodes N."/>
            <person name="Thang M."/>
            <person name="Chan C."/>
        </authorList>
    </citation>
    <scope>NUCLEOTIDE SEQUENCE</scope>
</reference>
<feature type="region of interest" description="Disordered" evidence="1">
    <location>
        <begin position="42"/>
        <end position="71"/>
    </location>
</feature>
<evidence type="ECO:0000313" key="2">
    <source>
        <dbReference type="EMBL" id="CAE8710057.1"/>
    </source>
</evidence>
<dbReference type="Proteomes" id="UP000626109">
    <property type="component" value="Unassembled WGS sequence"/>
</dbReference>